<name>A0A6J7IZK6_9ZZZZ</name>
<proteinExistence type="predicted"/>
<organism evidence="1">
    <name type="scientific">freshwater metagenome</name>
    <dbReference type="NCBI Taxonomy" id="449393"/>
    <lineage>
        <taxon>unclassified sequences</taxon>
        <taxon>metagenomes</taxon>
        <taxon>ecological metagenomes</taxon>
    </lineage>
</organism>
<accession>A0A6J7IZK6</accession>
<sequence length="60" mass="6548">MVGRFAAAATANASATRKAMFCPFARMPRPMARMPMTTAVMRETLTCFLSSTLPFLMTLA</sequence>
<gene>
    <name evidence="1" type="ORF">UFOPK3472_04393</name>
</gene>
<dbReference type="AlphaFoldDB" id="A0A6J7IZK6"/>
<evidence type="ECO:0000313" key="1">
    <source>
        <dbReference type="EMBL" id="CAB4936385.1"/>
    </source>
</evidence>
<reference evidence="1" key="1">
    <citation type="submission" date="2020-05" db="EMBL/GenBank/DDBJ databases">
        <authorList>
            <person name="Chiriac C."/>
            <person name="Salcher M."/>
            <person name="Ghai R."/>
            <person name="Kavagutti S V."/>
        </authorList>
    </citation>
    <scope>NUCLEOTIDE SEQUENCE</scope>
</reference>
<protein>
    <submittedName>
        <fullName evidence="1">Unannotated protein</fullName>
    </submittedName>
</protein>
<dbReference type="EMBL" id="CAFBLX010000552">
    <property type="protein sequence ID" value="CAB4936385.1"/>
    <property type="molecule type" value="Genomic_DNA"/>
</dbReference>